<keyword evidence="3" id="KW-1185">Reference proteome</keyword>
<evidence type="ECO:0000256" key="1">
    <source>
        <dbReference type="SAM" id="MobiDB-lite"/>
    </source>
</evidence>
<reference evidence="2 3" key="1">
    <citation type="journal article" date="2019" name="Fungal Biol. Biotechnol.">
        <title>Draft genome sequence of fastidious pathogen Ceratobasidium theobromae, which causes vascular-streak dieback in Theobroma cacao.</title>
        <authorList>
            <person name="Ali S.S."/>
            <person name="Asman A."/>
            <person name="Shao J."/>
            <person name="Firmansyah A.P."/>
            <person name="Susilo A.W."/>
            <person name="Rosmana A."/>
            <person name="McMahon P."/>
            <person name="Junaid M."/>
            <person name="Guest D."/>
            <person name="Kheng T.Y."/>
            <person name="Meinhardt L.W."/>
            <person name="Bailey B.A."/>
        </authorList>
    </citation>
    <scope>NUCLEOTIDE SEQUENCE [LARGE SCALE GENOMIC DNA]</scope>
    <source>
        <strain evidence="2 3">CT2</strain>
    </source>
</reference>
<feature type="region of interest" description="Disordered" evidence="1">
    <location>
        <begin position="304"/>
        <end position="324"/>
    </location>
</feature>
<comment type="caution">
    <text evidence="2">The sequence shown here is derived from an EMBL/GenBank/DDBJ whole genome shotgun (WGS) entry which is preliminary data.</text>
</comment>
<accession>A0A5N5QS26</accession>
<dbReference type="Proteomes" id="UP000383932">
    <property type="component" value="Unassembled WGS sequence"/>
</dbReference>
<feature type="region of interest" description="Disordered" evidence="1">
    <location>
        <begin position="870"/>
        <end position="895"/>
    </location>
</feature>
<dbReference type="OrthoDB" id="3265062at2759"/>
<protein>
    <submittedName>
        <fullName evidence="2">Uncharacterized protein</fullName>
    </submittedName>
</protein>
<dbReference type="EMBL" id="SSOP01000020">
    <property type="protein sequence ID" value="KAB5594429.1"/>
    <property type="molecule type" value="Genomic_DNA"/>
</dbReference>
<feature type="region of interest" description="Disordered" evidence="1">
    <location>
        <begin position="208"/>
        <end position="227"/>
    </location>
</feature>
<organism evidence="2 3">
    <name type="scientific">Ceratobasidium theobromae</name>
    <dbReference type="NCBI Taxonomy" id="1582974"/>
    <lineage>
        <taxon>Eukaryota</taxon>
        <taxon>Fungi</taxon>
        <taxon>Dikarya</taxon>
        <taxon>Basidiomycota</taxon>
        <taxon>Agaricomycotina</taxon>
        <taxon>Agaricomycetes</taxon>
        <taxon>Cantharellales</taxon>
        <taxon>Ceratobasidiaceae</taxon>
        <taxon>Ceratobasidium</taxon>
    </lineage>
</organism>
<feature type="compositionally biased region" description="Basic and acidic residues" evidence="1">
    <location>
        <begin position="870"/>
        <end position="881"/>
    </location>
</feature>
<evidence type="ECO:0000313" key="3">
    <source>
        <dbReference type="Proteomes" id="UP000383932"/>
    </source>
</evidence>
<dbReference type="AlphaFoldDB" id="A0A5N5QS26"/>
<name>A0A5N5QS26_9AGAM</name>
<sequence>MVSDFGVYVILDYYFSQVFLSCSDVVGSMHSVPSFDSDHSNTFSKVLSYCWRDRISIIPLRFAAVVPVDWRSVISQITPVCLAQPKDSFHSSRLPPLFTPSSPLQHLHAVLSRRRLPSWCLRGGIYHPIVKTLEPLAILAFSSSTSILLFTTTVGFYHTHVALSHTHRKMISSNDMMASNLWRVNSELASPPPFKHGHPTLPSTVRPVSPAQFSLSSNDDNNDISELPYLSTEPIESRANVSLPPPMADPSIDSKINGTLLATLFGDNHRGATSIRSIGFEGTAIPSVRKPSRPVLVIDLVSRSDYPEPSTPSPVDSGYGSRPDTPFVDKNGGSKVEANWSPVDDLSSLSDESISTHEALSDGKYAHMYPGYAKTNGPDQGLAIPRIILSDEDGRVSDAVFDDQCEGWISSPPFAFDEDIDGPYGGLMPSVASDCTEFTVPIPCVRADSKVRSSATGAVLDRAFVPFVRPHGQSTPSNSTFTYRNAHCTPTFVLGCVGEEGEEDAEIVSHEELVAAEATPPVWNGEDGTEERGSAEIRIVCGESSLEASNLTGLRVVETGVSRLTDADPDTLHKLMSLHVAQATEHTLPVATQVSTLENVAEFTQVRFESDEDDECEDCGLYFTAPDDRFSRLIDTICPPQVQPGIVFGLLRTISCASQELNTAYHVAVEGRSRGLAIAHCDFDCERGYWAGASGSCIVYPPECAAHGGHGRCDVGAIFHPPTTLSTTSVIDLDGETPDYETHAAEVVGVVPPRLVSSHEDAEGDDLVLHSAEKLHGVEDAKAVPETSTGYDDYMSRFMEDVDLTSCKNVPLGKFGGAFKELRGSTVPEAVDHLMEGLEKTESVFRAAFSSPFKFNSVADKLVPHLKSGELKAQPSREKRVSNGANRHKREYSASGMKAKWSSMLSKFTR</sequence>
<gene>
    <name evidence="2" type="ORF">CTheo_2060</name>
</gene>
<evidence type="ECO:0000313" key="2">
    <source>
        <dbReference type="EMBL" id="KAB5594429.1"/>
    </source>
</evidence>
<proteinExistence type="predicted"/>